<dbReference type="SUPFAM" id="SSF52317">
    <property type="entry name" value="Class I glutamine amidotransferase-like"/>
    <property type="match status" value="1"/>
</dbReference>
<reference evidence="9" key="1">
    <citation type="submission" date="2025-08" db="UniProtKB">
        <authorList>
            <consortium name="RefSeq"/>
        </authorList>
    </citation>
    <scope>IDENTIFICATION</scope>
    <source>
        <tissue evidence="9">Whole Larva</tissue>
    </source>
</reference>
<dbReference type="PANTHER" id="PTHR11315">
    <property type="entry name" value="PROTEASE FAMILY C26 GAMMA-GLUTAMYL HYDROLASE"/>
    <property type="match status" value="1"/>
</dbReference>
<proteinExistence type="inferred from homology"/>
<dbReference type="InterPro" id="IPR015527">
    <property type="entry name" value="Pept_C26_g-glut_hydrolase"/>
</dbReference>
<evidence type="ECO:0000256" key="6">
    <source>
        <dbReference type="ARBA" id="ARBA00022801"/>
    </source>
</evidence>
<dbReference type="PROSITE" id="PS51273">
    <property type="entry name" value="GATASE_TYPE_1"/>
    <property type="match status" value="1"/>
</dbReference>
<keyword evidence="8" id="KW-1185">Reference proteome</keyword>
<organism evidence="8 9">
    <name type="scientific">Nicrophorus vespilloides</name>
    <name type="common">Boreal carrion beetle</name>
    <dbReference type="NCBI Taxonomy" id="110193"/>
    <lineage>
        <taxon>Eukaryota</taxon>
        <taxon>Metazoa</taxon>
        <taxon>Ecdysozoa</taxon>
        <taxon>Arthropoda</taxon>
        <taxon>Hexapoda</taxon>
        <taxon>Insecta</taxon>
        <taxon>Pterygota</taxon>
        <taxon>Neoptera</taxon>
        <taxon>Endopterygota</taxon>
        <taxon>Coleoptera</taxon>
        <taxon>Polyphaga</taxon>
        <taxon>Staphyliniformia</taxon>
        <taxon>Silphidae</taxon>
        <taxon>Nicrophorinae</taxon>
        <taxon>Nicrophorus</taxon>
    </lineage>
</organism>
<evidence type="ECO:0000313" key="9">
    <source>
        <dbReference type="RefSeq" id="XP_017783574.1"/>
    </source>
</evidence>
<gene>
    <name evidence="9" type="primary">LOC108567547</name>
</gene>
<dbReference type="Proteomes" id="UP000695000">
    <property type="component" value="Unplaced"/>
</dbReference>
<comment type="catalytic activity">
    <reaction evidence="7">
        <text>(6S)-5,6,7,8-tetrahydrofolyl-(gamma-L-Glu)(n) + (n-1) H2O = (6S)-5,6,7,8-tetrahydrofolate + (n-1) L-glutamate</text>
        <dbReference type="Rhea" id="RHEA:56784"/>
        <dbReference type="Rhea" id="RHEA-COMP:14738"/>
        <dbReference type="ChEBI" id="CHEBI:15377"/>
        <dbReference type="ChEBI" id="CHEBI:29985"/>
        <dbReference type="ChEBI" id="CHEBI:57453"/>
        <dbReference type="ChEBI" id="CHEBI:141005"/>
        <dbReference type="EC" id="3.4.19.9"/>
    </reaction>
</comment>
<feature type="active site" description="Nucleophile" evidence="7">
    <location>
        <position position="114"/>
    </location>
</feature>
<evidence type="ECO:0000313" key="8">
    <source>
        <dbReference type="Proteomes" id="UP000695000"/>
    </source>
</evidence>
<dbReference type="PROSITE" id="PS51275">
    <property type="entry name" value="PEPTIDASE_C26_GGH"/>
    <property type="match status" value="1"/>
</dbReference>
<dbReference type="PANTHER" id="PTHR11315:SF0">
    <property type="entry name" value="FOLATE GAMMA-GLUTAMYL HYDROLASE"/>
    <property type="match status" value="1"/>
</dbReference>
<evidence type="ECO:0000256" key="4">
    <source>
        <dbReference type="ARBA" id="ARBA00022525"/>
    </source>
</evidence>
<sequence>MCESGCTMPIIGILSQETISLESRNLPKGLYRSYIAASYVKFVESAGARVVPIWIGRDREYYRQVVKKTNGILFPGGATWFHEEKGYGEAGGFIYEMAVEENKAGKHFPLLGICLGMELMLYLEAKRDQQLQSDCDSFRVSLPLHFVEGYQKSKLFSNASDDIIDILSTKDVTLNSHRFCITPEKFTEYSLHESFQCLSTNTDLNGLVFISSYESIKYPFYGLQFHPEKNAFEFVASQAGYVNHSKEAVAVTQYFANFFVDQARENKNSFSSVDEEDRNLIYNYNPLFYSLLGGNMQQIYVFNEEENRKEINIEKEENI</sequence>
<keyword evidence="4" id="KW-0964">Secreted</keyword>
<evidence type="ECO:0000256" key="5">
    <source>
        <dbReference type="ARBA" id="ARBA00022729"/>
    </source>
</evidence>
<dbReference type="Pfam" id="PF07722">
    <property type="entry name" value="Peptidase_C26"/>
    <property type="match status" value="1"/>
</dbReference>
<evidence type="ECO:0000256" key="3">
    <source>
        <dbReference type="ARBA" id="ARBA00012886"/>
    </source>
</evidence>
<dbReference type="RefSeq" id="XP_017783574.1">
    <property type="nucleotide sequence ID" value="XM_017928085.1"/>
</dbReference>
<dbReference type="EC" id="3.4.19.9" evidence="3 7"/>
<comment type="subcellular location">
    <subcellularLocation>
        <location evidence="1">Secreted</location>
        <location evidence="1">Extracellular space</location>
    </subcellularLocation>
</comment>
<feature type="active site" evidence="7">
    <location>
        <position position="226"/>
    </location>
</feature>
<dbReference type="Gene3D" id="3.40.50.880">
    <property type="match status" value="1"/>
</dbReference>
<evidence type="ECO:0000256" key="7">
    <source>
        <dbReference type="PROSITE-ProRule" id="PRU00607"/>
    </source>
</evidence>
<keyword evidence="5" id="KW-0732">Signal</keyword>
<protein>
    <recommendedName>
        <fullName evidence="3 7">folate gamma-glutamyl hydrolase</fullName>
        <ecNumber evidence="3 7">3.4.19.9</ecNumber>
    </recommendedName>
</protein>
<comment type="similarity">
    <text evidence="2">Belongs to the peptidase C26 family.</text>
</comment>
<keyword evidence="6 7" id="KW-0378">Hydrolase</keyword>
<accession>A0ABM1N9S4</accession>
<dbReference type="GeneID" id="108567547"/>
<dbReference type="InterPro" id="IPR029062">
    <property type="entry name" value="Class_I_gatase-like"/>
</dbReference>
<evidence type="ECO:0000256" key="1">
    <source>
        <dbReference type="ARBA" id="ARBA00004239"/>
    </source>
</evidence>
<evidence type="ECO:0000256" key="2">
    <source>
        <dbReference type="ARBA" id="ARBA00011083"/>
    </source>
</evidence>
<dbReference type="InterPro" id="IPR011697">
    <property type="entry name" value="Peptidase_C26"/>
</dbReference>
<name>A0ABM1N9S4_NICVS</name>